<accession>A0AB39HU10</accession>
<dbReference type="SUPFAM" id="SSF46785">
    <property type="entry name" value="Winged helix' DNA-binding domain"/>
    <property type="match status" value="1"/>
</dbReference>
<name>A0AB39HU10_9BACI</name>
<keyword evidence="3" id="KW-0804">Transcription</keyword>
<dbReference type="PANTHER" id="PTHR43537">
    <property type="entry name" value="TRANSCRIPTIONAL REGULATOR, GNTR FAMILY"/>
    <property type="match status" value="1"/>
</dbReference>
<dbReference type="Pfam" id="PF07729">
    <property type="entry name" value="FCD"/>
    <property type="match status" value="1"/>
</dbReference>
<dbReference type="InterPro" id="IPR011711">
    <property type="entry name" value="GntR_C"/>
</dbReference>
<dbReference type="Pfam" id="PF00392">
    <property type="entry name" value="GntR"/>
    <property type="match status" value="1"/>
</dbReference>
<evidence type="ECO:0000259" key="4">
    <source>
        <dbReference type="PROSITE" id="PS50949"/>
    </source>
</evidence>
<dbReference type="Gene3D" id="1.20.120.530">
    <property type="entry name" value="GntR ligand-binding domain-like"/>
    <property type="match status" value="1"/>
</dbReference>
<evidence type="ECO:0000256" key="3">
    <source>
        <dbReference type="ARBA" id="ARBA00023163"/>
    </source>
</evidence>
<evidence type="ECO:0000313" key="5">
    <source>
        <dbReference type="EMBL" id="XDK34189.1"/>
    </source>
</evidence>
<dbReference type="InterPro" id="IPR036390">
    <property type="entry name" value="WH_DNA-bd_sf"/>
</dbReference>
<keyword evidence="1" id="KW-0805">Transcription regulation</keyword>
<organism evidence="5">
    <name type="scientific">Ornithinibacillus sp. 4-3</name>
    <dbReference type="NCBI Taxonomy" id="3231488"/>
    <lineage>
        <taxon>Bacteria</taxon>
        <taxon>Bacillati</taxon>
        <taxon>Bacillota</taxon>
        <taxon>Bacilli</taxon>
        <taxon>Bacillales</taxon>
        <taxon>Bacillaceae</taxon>
        <taxon>Ornithinibacillus</taxon>
    </lineage>
</organism>
<dbReference type="SMART" id="SM00345">
    <property type="entry name" value="HTH_GNTR"/>
    <property type="match status" value="1"/>
</dbReference>
<dbReference type="Gene3D" id="1.10.10.10">
    <property type="entry name" value="Winged helix-like DNA-binding domain superfamily/Winged helix DNA-binding domain"/>
    <property type="match status" value="1"/>
</dbReference>
<dbReference type="AlphaFoldDB" id="A0AB39HU10"/>
<evidence type="ECO:0000256" key="2">
    <source>
        <dbReference type="ARBA" id="ARBA00023125"/>
    </source>
</evidence>
<dbReference type="InterPro" id="IPR000524">
    <property type="entry name" value="Tscrpt_reg_HTH_GntR"/>
</dbReference>
<dbReference type="PROSITE" id="PS50949">
    <property type="entry name" value="HTH_GNTR"/>
    <property type="match status" value="1"/>
</dbReference>
<keyword evidence="2" id="KW-0238">DNA-binding</keyword>
<proteinExistence type="predicted"/>
<dbReference type="InterPro" id="IPR036388">
    <property type="entry name" value="WH-like_DNA-bd_sf"/>
</dbReference>
<dbReference type="RefSeq" id="WP_368654866.1">
    <property type="nucleotide sequence ID" value="NZ_CP162599.1"/>
</dbReference>
<dbReference type="CDD" id="cd07377">
    <property type="entry name" value="WHTH_GntR"/>
    <property type="match status" value="1"/>
</dbReference>
<dbReference type="SMART" id="SM00895">
    <property type="entry name" value="FCD"/>
    <property type="match status" value="1"/>
</dbReference>
<dbReference type="SUPFAM" id="SSF48008">
    <property type="entry name" value="GntR ligand-binding domain-like"/>
    <property type="match status" value="1"/>
</dbReference>
<evidence type="ECO:0000256" key="1">
    <source>
        <dbReference type="ARBA" id="ARBA00023015"/>
    </source>
</evidence>
<dbReference type="EMBL" id="CP162599">
    <property type="protein sequence ID" value="XDK34189.1"/>
    <property type="molecule type" value="Genomic_DNA"/>
</dbReference>
<reference evidence="5" key="1">
    <citation type="submission" date="2024-07" db="EMBL/GenBank/DDBJ databases">
        <title>Halotolerant mesophilic bacterium Ornithinibacillus sp. 4-3, sp. nov., isolated from soil.</title>
        <authorList>
            <person name="Sidarenka A.V."/>
            <person name="Guliayeva D.E."/>
            <person name="Leanovich S.I."/>
            <person name="Hileuskaya K.S."/>
            <person name="Akhremchuk A.E."/>
            <person name="Sikolenko M.A."/>
            <person name="Valentovich L.N."/>
        </authorList>
    </citation>
    <scope>NUCLEOTIDE SEQUENCE</scope>
    <source>
        <strain evidence="5">4-3</strain>
    </source>
</reference>
<dbReference type="PRINTS" id="PR00035">
    <property type="entry name" value="HTHGNTR"/>
</dbReference>
<feature type="domain" description="HTH gntR-type" evidence="4">
    <location>
        <begin position="12"/>
        <end position="80"/>
    </location>
</feature>
<dbReference type="InterPro" id="IPR008920">
    <property type="entry name" value="TF_FadR/GntR_C"/>
</dbReference>
<protein>
    <submittedName>
        <fullName evidence="5">FadR/GntR family transcriptional regulator</fullName>
    </submittedName>
</protein>
<sequence length="235" mass="27007">MVNSGFTEIKKERMYEKIVRQVVELIKEGELKPGDRLPAERQLAITLGCSRTSLREACRVLESEGLIISKPGGGRFIQHIDQHLAPNYEFDTVNLIKKTAILHFLEVREVLEPKIVELACERATKEDLEKMEAILQQMEESLKYPNMLINEDHNFHLTLAEATQNFVFVSLMKSNLNMINQTRKQILGSHKRYEEALREHQLIFEMIKEGNSSGAVHAITDHLQTLRAELLKETS</sequence>
<dbReference type="PANTHER" id="PTHR43537:SF5">
    <property type="entry name" value="UXU OPERON TRANSCRIPTIONAL REGULATOR"/>
    <property type="match status" value="1"/>
</dbReference>
<gene>
    <name evidence="5" type="ORF">AB4Y30_07525</name>
</gene>
<dbReference type="GO" id="GO:0003700">
    <property type="term" value="F:DNA-binding transcription factor activity"/>
    <property type="evidence" value="ECO:0007669"/>
    <property type="project" value="InterPro"/>
</dbReference>
<dbReference type="GO" id="GO:0003677">
    <property type="term" value="F:DNA binding"/>
    <property type="evidence" value="ECO:0007669"/>
    <property type="project" value="UniProtKB-KW"/>
</dbReference>